<dbReference type="InterPro" id="IPR043129">
    <property type="entry name" value="ATPase_NBD"/>
</dbReference>
<dbReference type="InterPro" id="IPR000905">
    <property type="entry name" value="Gcp-like_dom"/>
</dbReference>
<comment type="caution">
    <text evidence="2">The sequence shown here is derived from an EMBL/GenBank/DDBJ whole genome shotgun (WGS) entry which is preliminary data.</text>
</comment>
<dbReference type="Proteomes" id="UP001172083">
    <property type="component" value="Unassembled WGS sequence"/>
</dbReference>
<keyword evidence="3" id="KW-1185">Reference proteome</keyword>
<dbReference type="CDD" id="cd24032">
    <property type="entry name" value="ASKHA_NBD_TsaB"/>
    <property type="match status" value="1"/>
</dbReference>
<dbReference type="SUPFAM" id="SSF53067">
    <property type="entry name" value="Actin-like ATPase domain"/>
    <property type="match status" value="2"/>
</dbReference>
<dbReference type="Pfam" id="PF00814">
    <property type="entry name" value="TsaD"/>
    <property type="match status" value="1"/>
</dbReference>
<dbReference type="PANTHER" id="PTHR11735">
    <property type="entry name" value="TRNA N6-ADENOSINE THREONYLCARBAMOYLTRANSFERASE"/>
    <property type="match status" value="1"/>
</dbReference>
<keyword evidence="2" id="KW-0808">Transferase</keyword>
<proteinExistence type="predicted"/>
<gene>
    <name evidence="2" type="primary">tsaB</name>
    <name evidence="2" type="ORF">QQ020_28715</name>
</gene>
<reference evidence="2" key="1">
    <citation type="submission" date="2023-06" db="EMBL/GenBank/DDBJ databases">
        <title>Genomic of Agaribacillus aureum.</title>
        <authorList>
            <person name="Wang G."/>
        </authorList>
    </citation>
    <scope>NUCLEOTIDE SEQUENCE</scope>
    <source>
        <strain evidence="2">BMA12</strain>
    </source>
</reference>
<dbReference type="NCBIfam" id="TIGR03725">
    <property type="entry name" value="T6A_YeaZ"/>
    <property type="match status" value="1"/>
</dbReference>
<dbReference type="RefSeq" id="WP_346761428.1">
    <property type="nucleotide sequence ID" value="NZ_JAUJEB010000007.1"/>
</dbReference>
<feature type="domain" description="Gcp-like" evidence="1">
    <location>
        <begin position="33"/>
        <end position="217"/>
    </location>
</feature>
<evidence type="ECO:0000313" key="3">
    <source>
        <dbReference type="Proteomes" id="UP001172083"/>
    </source>
</evidence>
<dbReference type="PANTHER" id="PTHR11735:SF11">
    <property type="entry name" value="TRNA THREONYLCARBAMOYLADENOSINE BIOSYNTHESIS PROTEIN TSAB"/>
    <property type="match status" value="1"/>
</dbReference>
<dbReference type="GO" id="GO:0061711">
    <property type="term" value="F:tRNA N(6)-L-threonylcarbamoyladenine synthase activity"/>
    <property type="evidence" value="ECO:0007669"/>
    <property type="project" value="UniProtKB-EC"/>
</dbReference>
<sequence>MSVILSVETSTKICSVALHREGHLLGCQELFLEKSHSSQLVVLIQDVLKQCDFSLDDMAAFAVSVGPGSYTGLRIGVSTIKGLCYGLDKPVIAVNTLEAMAYGGGQLNDENALLCPMIDARRMEVYCLIMNHQLEVVEKTQAKIIDEHSFADYLTDQKILFFGNGAAKCREVLGYQQNALFTGRVSPSAIHMGYVAAQKFREKAFEDLAYFEPFYLKDFLAGKPKK</sequence>
<name>A0ABT8LH82_9BACT</name>
<keyword evidence="2" id="KW-0012">Acyltransferase</keyword>
<dbReference type="Gene3D" id="3.30.420.40">
    <property type="match status" value="2"/>
</dbReference>
<organism evidence="2 3">
    <name type="scientific">Agaribacillus aureus</name>
    <dbReference type="NCBI Taxonomy" id="3051825"/>
    <lineage>
        <taxon>Bacteria</taxon>
        <taxon>Pseudomonadati</taxon>
        <taxon>Bacteroidota</taxon>
        <taxon>Cytophagia</taxon>
        <taxon>Cytophagales</taxon>
        <taxon>Splendidivirgaceae</taxon>
        <taxon>Agaribacillus</taxon>
    </lineage>
</organism>
<dbReference type="EC" id="2.3.1.234" evidence="2"/>
<protein>
    <submittedName>
        <fullName evidence="2">tRNA (Adenosine(37)-N6)-threonylcarbamoyltransferase complex dimerization subunit type 1 TsaB</fullName>
        <ecNumber evidence="2">2.3.1.234</ecNumber>
    </submittedName>
</protein>
<accession>A0ABT8LH82</accession>
<dbReference type="InterPro" id="IPR022496">
    <property type="entry name" value="T6A_TsaB"/>
</dbReference>
<evidence type="ECO:0000259" key="1">
    <source>
        <dbReference type="Pfam" id="PF00814"/>
    </source>
</evidence>
<evidence type="ECO:0000313" key="2">
    <source>
        <dbReference type="EMBL" id="MDN5216095.1"/>
    </source>
</evidence>
<dbReference type="EMBL" id="JAUJEB010000007">
    <property type="protein sequence ID" value="MDN5216095.1"/>
    <property type="molecule type" value="Genomic_DNA"/>
</dbReference>